<reference evidence="2 3" key="1">
    <citation type="submission" date="2016-10" db="EMBL/GenBank/DDBJ databases">
        <authorList>
            <person name="Varghese N."/>
            <person name="Submissions S."/>
        </authorList>
    </citation>
    <scope>NUCLEOTIDE SEQUENCE [LARGE SCALE GENOMIC DNA]</scope>
    <source>
        <strain evidence="2 3">22B</strain>
    </source>
</reference>
<name>A0A662Z902_9GAMM</name>
<dbReference type="Proteomes" id="UP000243374">
    <property type="component" value="Unassembled WGS sequence"/>
</dbReference>
<dbReference type="Gene3D" id="1.10.8.1180">
    <property type="match status" value="1"/>
</dbReference>
<dbReference type="InterPro" id="IPR040480">
    <property type="entry name" value="DnaT_DNA_bind"/>
</dbReference>
<accession>A0A662Z902</accession>
<gene>
    <name evidence="2" type="ORF">SAMN04487865_100320</name>
</gene>
<feature type="domain" description="DnaT DNA-binding" evidence="1">
    <location>
        <begin position="106"/>
        <end position="172"/>
    </location>
</feature>
<protein>
    <recommendedName>
        <fullName evidence="1">DnaT DNA-binding domain-containing protein</fullName>
    </recommendedName>
</protein>
<dbReference type="Pfam" id="PF17948">
    <property type="entry name" value="DnaT"/>
    <property type="match status" value="1"/>
</dbReference>
<keyword evidence="3" id="KW-1185">Reference proteome</keyword>
<dbReference type="EMBL" id="FOSF01000003">
    <property type="protein sequence ID" value="SFJ81361.1"/>
    <property type="molecule type" value="Genomic_DNA"/>
</dbReference>
<organism evidence="2 3">
    <name type="scientific">Succinivibrio dextrinosolvens</name>
    <dbReference type="NCBI Taxonomy" id="83771"/>
    <lineage>
        <taxon>Bacteria</taxon>
        <taxon>Pseudomonadati</taxon>
        <taxon>Pseudomonadota</taxon>
        <taxon>Gammaproteobacteria</taxon>
        <taxon>Aeromonadales</taxon>
        <taxon>Succinivibrionaceae</taxon>
        <taxon>Succinivibrio</taxon>
    </lineage>
</organism>
<evidence type="ECO:0000313" key="3">
    <source>
        <dbReference type="Proteomes" id="UP000243374"/>
    </source>
</evidence>
<sequence length="219" mass="25309">MNATELNYLKSSQLSHIAKSLYAFYLRDLAAQDQCIIDLTAIANYLYSQSQYFPTVPNYQIASMCLDELENAGLIRKLSINQNWQGCVFELPLYVKEQLEVPKAPFAMTTKWEPGPTFHKTAILCGLEDSSYTLTDLNGFRHYWCNKNETRNQVGWERAFAQRLIKARQQRTEVKFNTESHNALDIPQSQITKPDTVRPEEIEKLQQQTIADFQNLFGK</sequence>
<proteinExistence type="predicted"/>
<dbReference type="AlphaFoldDB" id="A0A662Z902"/>
<dbReference type="RefSeq" id="WP_074838599.1">
    <property type="nucleotide sequence ID" value="NZ_CP047056.1"/>
</dbReference>
<evidence type="ECO:0000313" key="2">
    <source>
        <dbReference type="EMBL" id="SFJ81361.1"/>
    </source>
</evidence>
<evidence type="ECO:0000259" key="1">
    <source>
        <dbReference type="Pfam" id="PF17948"/>
    </source>
</evidence>
<dbReference type="OrthoDB" id="5591714at2"/>